<dbReference type="AlphaFoldDB" id="A0A6P5FTD9"/>
<dbReference type="Proteomes" id="UP000515123">
    <property type="component" value="Linkage group 12"/>
</dbReference>
<dbReference type="SUPFAM" id="SSF56672">
    <property type="entry name" value="DNA/RNA polymerases"/>
    <property type="match status" value="1"/>
</dbReference>
<evidence type="ECO:0000256" key="1">
    <source>
        <dbReference type="ARBA" id="ARBA00023268"/>
    </source>
</evidence>
<dbReference type="CDD" id="cd01647">
    <property type="entry name" value="RT_LTR"/>
    <property type="match status" value="1"/>
</dbReference>
<name>A0A6P5FTD9_ANACO</name>
<proteinExistence type="predicted"/>
<dbReference type="InterPro" id="IPR043502">
    <property type="entry name" value="DNA/RNA_pol_sf"/>
</dbReference>
<evidence type="ECO:0000259" key="2">
    <source>
        <dbReference type="Pfam" id="PF17919"/>
    </source>
</evidence>
<reference evidence="4" key="2">
    <citation type="submission" date="2025-08" db="UniProtKB">
        <authorList>
            <consortium name="RefSeq"/>
        </authorList>
    </citation>
    <scope>IDENTIFICATION</scope>
    <source>
        <tissue evidence="4">Leaf</tissue>
    </source>
</reference>
<dbReference type="FunFam" id="3.30.70.270:FF:000020">
    <property type="entry name" value="Transposon Tf2-6 polyprotein-like Protein"/>
    <property type="match status" value="1"/>
</dbReference>
<protein>
    <submittedName>
        <fullName evidence="4">Uncharacterized protein LOC109717975</fullName>
    </submittedName>
</protein>
<evidence type="ECO:0000313" key="4">
    <source>
        <dbReference type="RefSeq" id="XP_020099531.1"/>
    </source>
</evidence>
<accession>A0A6P5FTD9</accession>
<dbReference type="Gene3D" id="3.10.10.10">
    <property type="entry name" value="HIV Type 1 Reverse Transcriptase, subunit A, domain 1"/>
    <property type="match status" value="1"/>
</dbReference>
<dbReference type="PANTHER" id="PTHR37984:SF5">
    <property type="entry name" value="PROTEIN NYNRIN-LIKE"/>
    <property type="match status" value="1"/>
</dbReference>
<dbReference type="InterPro" id="IPR041577">
    <property type="entry name" value="RT_RNaseH_2"/>
</dbReference>
<evidence type="ECO:0000313" key="3">
    <source>
        <dbReference type="Proteomes" id="UP000515123"/>
    </source>
</evidence>
<dbReference type="InterPro" id="IPR050951">
    <property type="entry name" value="Retrovirus_Pol_polyprotein"/>
</dbReference>
<dbReference type="PANTHER" id="PTHR37984">
    <property type="entry name" value="PROTEIN CBG26694"/>
    <property type="match status" value="1"/>
</dbReference>
<gene>
    <name evidence="4" type="primary">LOC109717975</name>
</gene>
<dbReference type="Gene3D" id="3.30.70.270">
    <property type="match status" value="2"/>
</dbReference>
<dbReference type="GO" id="GO:0003824">
    <property type="term" value="F:catalytic activity"/>
    <property type="evidence" value="ECO:0007669"/>
    <property type="project" value="UniProtKB-KW"/>
</dbReference>
<keyword evidence="1" id="KW-0511">Multifunctional enzyme</keyword>
<dbReference type="Pfam" id="PF17919">
    <property type="entry name" value="RT_RNaseH_2"/>
    <property type="match status" value="1"/>
</dbReference>
<reference evidence="3" key="1">
    <citation type="journal article" date="2015" name="Nat. Genet.">
        <title>The pineapple genome and the evolution of CAM photosynthesis.</title>
        <authorList>
            <person name="Ming R."/>
            <person name="VanBuren R."/>
            <person name="Wai C.M."/>
            <person name="Tang H."/>
            <person name="Schatz M.C."/>
            <person name="Bowers J.E."/>
            <person name="Lyons E."/>
            <person name="Wang M.L."/>
            <person name="Chen J."/>
            <person name="Biggers E."/>
            <person name="Zhang J."/>
            <person name="Huang L."/>
            <person name="Zhang L."/>
            <person name="Miao W."/>
            <person name="Zhang J."/>
            <person name="Ye Z."/>
            <person name="Miao C."/>
            <person name="Lin Z."/>
            <person name="Wang H."/>
            <person name="Zhou H."/>
            <person name="Yim W.C."/>
            <person name="Priest H.D."/>
            <person name="Zheng C."/>
            <person name="Woodhouse M."/>
            <person name="Edger P.P."/>
            <person name="Guyot R."/>
            <person name="Guo H.B."/>
            <person name="Guo H."/>
            <person name="Zheng G."/>
            <person name="Singh R."/>
            <person name="Sharma A."/>
            <person name="Min X."/>
            <person name="Zheng Y."/>
            <person name="Lee H."/>
            <person name="Gurtowski J."/>
            <person name="Sedlazeck F.J."/>
            <person name="Harkess A."/>
            <person name="McKain M.R."/>
            <person name="Liao Z."/>
            <person name="Fang J."/>
            <person name="Liu J."/>
            <person name="Zhang X."/>
            <person name="Zhang Q."/>
            <person name="Hu W."/>
            <person name="Qin Y."/>
            <person name="Wang K."/>
            <person name="Chen L.Y."/>
            <person name="Shirley N."/>
            <person name="Lin Y.R."/>
            <person name="Liu L.Y."/>
            <person name="Hernandez A.G."/>
            <person name="Wright C.L."/>
            <person name="Bulone V."/>
            <person name="Tuskan G.A."/>
            <person name="Heath K."/>
            <person name="Zee F."/>
            <person name="Moore P.H."/>
            <person name="Sunkar R."/>
            <person name="Leebens-Mack J.H."/>
            <person name="Mockler T."/>
            <person name="Bennetzen J.L."/>
            <person name="Freeling M."/>
            <person name="Sankoff D."/>
            <person name="Paterson A.H."/>
            <person name="Zhu X."/>
            <person name="Yang X."/>
            <person name="Smith J.A."/>
            <person name="Cushman J.C."/>
            <person name="Paull R.E."/>
            <person name="Yu Q."/>
        </authorList>
    </citation>
    <scope>NUCLEOTIDE SEQUENCE [LARGE SCALE GENOMIC DNA]</scope>
    <source>
        <strain evidence="3">cv. F153</strain>
    </source>
</reference>
<sequence>MPPDRKIEFVVDLVLETTPISKALCRMAPAELKKLRAQLQDLLDKGYHQLKIKLEDVSKMAFRTRYGHYEFTVMPFVVVFIDGILIYSRNDKKYENYLRLVLQVLREKKLFAKSKKCEFWLCEVAFLGHVISEAGIAVDPRKIEAIKDWPRLTNVTEIRSFLDLAGYYWRFVESFAKLSTPLTRLTHKGTKFVWNDMCDRSFQELKERLTTAPILALPITRVGYVIYSDTSFSGFGCVLMQNRKVIACASR</sequence>
<dbReference type="RefSeq" id="XP_020099531.1">
    <property type="nucleotide sequence ID" value="XM_020243942.1"/>
</dbReference>
<dbReference type="GeneID" id="109717975"/>
<feature type="domain" description="Reverse transcriptase/retrotransposon-derived protein RNase H-like" evidence="2">
    <location>
        <begin position="194"/>
        <end position="251"/>
    </location>
</feature>
<organism evidence="3 4">
    <name type="scientific">Ananas comosus</name>
    <name type="common">Pineapple</name>
    <name type="synonym">Ananas ananas</name>
    <dbReference type="NCBI Taxonomy" id="4615"/>
    <lineage>
        <taxon>Eukaryota</taxon>
        <taxon>Viridiplantae</taxon>
        <taxon>Streptophyta</taxon>
        <taxon>Embryophyta</taxon>
        <taxon>Tracheophyta</taxon>
        <taxon>Spermatophyta</taxon>
        <taxon>Magnoliopsida</taxon>
        <taxon>Liliopsida</taxon>
        <taxon>Poales</taxon>
        <taxon>Bromeliaceae</taxon>
        <taxon>Bromelioideae</taxon>
        <taxon>Ananas</taxon>
    </lineage>
</organism>
<keyword evidence="3" id="KW-1185">Reference proteome</keyword>
<dbReference type="InterPro" id="IPR043128">
    <property type="entry name" value="Rev_trsase/Diguanyl_cyclase"/>
</dbReference>
<dbReference type="OrthoDB" id="777296at2759"/>